<reference evidence="12 13" key="1">
    <citation type="journal article" date="2024" name="Insects">
        <title>An Improved Chromosome-Level Genome Assembly of the Firefly Pyrocoelia pectoralis.</title>
        <authorList>
            <person name="Fu X."/>
            <person name="Meyer-Rochow V.B."/>
            <person name="Ballantyne L."/>
            <person name="Zhu X."/>
        </authorList>
    </citation>
    <scope>NUCLEOTIDE SEQUENCE [LARGE SCALE GENOMIC DNA]</scope>
    <source>
        <strain evidence="12">XCY_ONT2</strain>
    </source>
</reference>
<dbReference type="EMBL" id="JAVRBK010000004">
    <property type="protein sequence ID" value="KAK5644663.1"/>
    <property type="molecule type" value="Genomic_DNA"/>
</dbReference>
<keyword evidence="6" id="KW-0325">Glycoprotein</keyword>
<comment type="similarity">
    <text evidence="7">Belongs to the major facilitator superfamily. Sugar transporter (TC 2.A.1.1) family. Trehalose transporter subfamily.</text>
</comment>
<evidence type="ECO:0000259" key="11">
    <source>
        <dbReference type="PROSITE" id="PS50850"/>
    </source>
</evidence>
<dbReference type="PROSITE" id="PS00216">
    <property type="entry name" value="SUGAR_TRANSPORT_1"/>
    <property type="match status" value="1"/>
</dbReference>
<evidence type="ECO:0000313" key="13">
    <source>
        <dbReference type="Proteomes" id="UP001329430"/>
    </source>
</evidence>
<feature type="domain" description="Major facilitator superfamily (MFS) profile" evidence="11">
    <location>
        <begin position="46"/>
        <end position="482"/>
    </location>
</feature>
<evidence type="ECO:0000256" key="2">
    <source>
        <dbReference type="ARBA" id="ARBA00022475"/>
    </source>
</evidence>
<dbReference type="PROSITE" id="PS00217">
    <property type="entry name" value="SUGAR_TRANSPORT_2"/>
    <property type="match status" value="1"/>
</dbReference>
<dbReference type="Gene3D" id="1.20.1250.20">
    <property type="entry name" value="MFS general substrate transporter like domains"/>
    <property type="match status" value="1"/>
</dbReference>
<name>A0AAN7ZMZ7_9COLE</name>
<dbReference type="PRINTS" id="PR00171">
    <property type="entry name" value="SUGRTRNSPORT"/>
</dbReference>
<feature type="transmembrane region" description="Helical" evidence="10">
    <location>
        <begin position="97"/>
        <end position="117"/>
    </location>
</feature>
<dbReference type="GO" id="GO:0051119">
    <property type="term" value="F:sugar transmembrane transporter activity"/>
    <property type="evidence" value="ECO:0007669"/>
    <property type="project" value="InterPro"/>
</dbReference>
<comment type="subcellular location">
    <subcellularLocation>
        <location evidence="1">Cell membrane</location>
        <topology evidence="1">Multi-pass membrane protein</topology>
    </subcellularLocation>
</comment>
<evidence type="ECO:0000256" key="3">
    <source>
        <dbReference type="ARBA" id="ARBA00022692"/>
    </source>
</evidence>
<keyword evidence="3 10" id="KW-0812">Transmembrane</keyword>
<feature type="transmembrane region" description="Helical" evidence="10">
    <location>
        <begin position="454"/>
        <end position="478"/>
    </location>
</feature>
<proteinExistence type="inferred from homology"/>
<evidence type="ECO:0000256" key="4">
    <source>
        <dbReference type="ARBA" id="ARBA00022989"/>
    </source>
</evidence>
<feature type="region of interest" description="Disordered" evidence="9">
    <location>
        <begin position="1"/>
        <end position="24"/>
    </location>
</feature>
<protein>
    <recommendedName>
        <fullName evidence="11">Major facilitator superfamily (MFS) profile domain-containing protein</fullName>
    </recommendedName>
</protein>
<dbReference type="Proteomes" id="UP001329430">
    <property type="component" value="Chromosome 4"/>
</dbReference>
<feature type="transmembrane region" description="Helical" evidence="10">
    <location>
        <begin position="126"/>
        <end position="144"/>
    </location>
</feature>
<accession>A0AAN7ZMZ7</accession>
<feature type="transmembrane region" description="Helical" evidence="10">
    <location>
        <begin position="358"/>
        <end position="380"/>
    </location>
</feature>
<feature type="transmembrane region" description="Helical" evidence="10">
    <location>
        <begin position="327"/>
        <end position="346"/>
    </location>
</feature>
<dbReference type="PANTHER" id="PTHR48021:SF47">
    <property type="entry name" value="GH17672P"/>
    <property type="match status" value="1"/>
</dbReference>
<dbReference type="NCBIfam" id="TIGR00879">
    <property type="entry name" value="SP"/>
    <property type="match status" value="1"/>
</dbReference>
<keyword evidence="13" id="KW-1185">Reference proteome</keyword>
<evidence type="ECO:0000256" key="6">
    <source>
        <dbReference type="ARBA" id="ARBA00023180"/>
    </source>
</evidence>
<dbReference type="InterPro" id="IPR003663">
    <property type="entry name" value="Sugar/inositol_transpt"/>
</dbReference>
<evidence type="ECO:0000256" key="7">
    <source>
        <dbReference type="ARBA" id="ARBA00024348"/>
    </source>
</evidence>
<gene>
    <name evidence="12" type="ORF">RI129_005963</name>
</gene>
<dbReference type="InterPro" id="IPR044775">
    <property type="entry name" value="MFS_ERD6/Tret1-like"/>
</dbReference>
<feature type="transmembrane region" description="Helical" evidence="10">
    <location>
        <begin position="210"/>
        <end position="229"/>
    </location>
</feature>
<organism evidence="12 13">
    <name type="scientific">Pyrocoelia pectoralis</name>
    <dbReference type="NCBI Taxonomy" id="417401"/>
    <lineage>
        <taxon>Eukaryota</taxon>
        <taxon>Metazoa</taxon>
        <taxon>Ecdysozoa</taxon>
        <taxon>Arthropoda</taxon>
        <taxon>Hexapoda</taxon>
        <taxon>Insecta</taxon>
        <taxon>Pterygota</taxon>
        <taxon>Neoptera</taxon>
        <taxon>Endopterygota</taxon>
        <taxon>Coleoptera</taxon>
        <taxon>Polyphaga</taxon>
        <taxon>Elateriformia</taxon>
        <taxon>Elateroidea</taxon>
        <taxon>Lampyridae</taxon>
        <taxon>Lampyrinae</taxon>
        <taxon>Pyrocoelia</taxon>
    </lineage>
</organism>
<feature type="transmembrane region" description="Helical" evidence="10">
    <location>
        <begin position="427"/>
        <end position="448"/>
    </location>
</feature>
<sequence>MDNHQDDVKHVPVPEHYRLSRQSQAETMDHIDNDLYQTSEKGSRRFLYIAATIANLTAFSCGVSVGWTSPVIPKLNGEIEPENNPLTEPLTASQQSWLGSLLPLGAVFGPVIAGLIVDRIGRKKSLLISALPFIVAFIIAIFSQTVSVFYVMRILCGLALGVVFTVLPMYIGEISEDSIRGALGSFLALFMCMGILFSYCVGPYVSLTAFNIICAIPAALFFPIFLIYIPESPHYLIARKDEVGAETALMKFRQKSSEDVRKELLEIKESVEESMASKGGIKDLFKSKGLIRALMISLGLVSFQQLSGINIIFFYAQPIFAMASTSIPAEISTIIVGCVQVLAGLLTPMVVEKTGKRFILIFSAIGMGVSMAVLGVYFYLQTNPTVSKLFWLPILSLICFNIAYSVGFGPLPWAVLGEIFPPNMKSVASTITASFCWFLAFILTNIFSTITESVGIYGAFWLFSGFCIIAFLFVYILVPETSRKTLQEIREILNGKYCV</sequence>
<dbReference type="InterPro" id="IPR005829">
    <property type="entry name" value="Sugar_transporter_CS"/>
</dbReference>
<dbReference type="InterPro" id="IPR050549">
    <property type="entry name" value="MFS_Trehalose_Transporter"/>
</dbReference>
<dbReference type="PROSITE" id="PS50850">
    <property type="entry name" value="MFS"/>
    <property type="match status" value="1"/>
</dbReference>
<evidence type="ECO:0000256" key="9">
    <source>
        <dbReference type="SAM" id="MobiDB-lite"/>
    </source>
</evidence>
<dbReference type="InterPro" id="IPR005828">
    <property type="entry name" value="MFS_sugar_transport-like"/>
</dbReference>
<dbReference type="GO" id="GO:0005886">
    <property type="term" value="C:plasma membrane"/>
    <property type="evidence" value="ECO:0007669"/>
    <property type="project" value="UniProtKB-SubCell"/>
</dbReference>
<evidence type="ECO:0000256" key="10">
    <source>
        <dbReference type="SAM" id="Phobius"/>
    </source>
</evidence>
<dbReference type="InterPro" id="IPR020846">
    <property type="entry name" value="MFS_dom"/>
</dbReference>
<feature type="transmembrane region" description="Helical" evidence="10">
    <location>
        <begin position="150"/>
        <end position="171"/>
    </location>
</feature>
<dbReference type="PANTHER" id="PTHR48021">
    <property type="match status" value="1"/>
</dbReference>
<feature type="transmembrane region" description="Helical" evidence="10">
    <location>
        <begin position="46"/>
        <end position="67"/>
    </location>
</feature>
<dbReference type="FunFam" id="1.20.1250.20:FF:000055">
    <property type="entry name" value="Facilitated trehalose transporter Tret1-2 homolog"/>
    <property type="match status" value="1"/>
</dbReference>
<keyword evidence="8" id="KW-0813">Transport</keyword>
<keyword evidence="5 10" id="KW-0472">Membrane</keyword>
<dbReference type="SUPFAM" id="SSF103473">
    <property type="entry name" value="MFS general substrate transporter"/>
    <property type="match status" value="1"/>
</dbReference>
<evidence type="ECO:0000256" key="8">
    <source>
        <dbReference type="RuleBase" id="RU003346"/>
    </source>
</evidence>
<evidence type="ECO:0000256" key="1">
    <source>
        <dbReference type="ARBA" id="ARBA00004651"/>
    </source>
</evidence>
<feature type="transmembrane region" description="Helical" evidence="10">
    <location>
        <begin position="290"/>
        <end position="315"/>
    </location>
</feature>
<dbReference type="Pfam" id="PF00083">
    <property type="entry name" value="Sugar_tr"/>
    <property type="match status" value="1"/>
</dbReference>
<feature type="compositionally biased region" description="Basic and acidic residues" evidence="9">
    <location>
        <begin position="1"/>
        <end position="18"/>
    </location>
</feature>
<dbReference type="AlphaFoldDB" id="A0AAN7ZMZ7"/>
<evidence type="ECO:0000313" key="12">
    <source>
        <dbReference type="EMBL" id="KAK5644663.1"/>
    </source>
</evidence>
<keyword evidence="4 10" id="KW-1133">Transmembrane helix</keyword>
<feature type="transmembrane region" description="Helical" evidence="10">
    <location>
        <begin position="392"/>
        <end position="415"/>
    </location>
</feature>
<comment type="caution">
    <text evidence="12">The sequence shown here is derived from an EMBL/GenBank/DDBJ whole genome shotgun (WGS) entry which is preliminary data.</text>
</comment>
<evidence type="ECO:0000256" key="5">
    <source>
        <dbReference type="ARBA" id="ARBA00023136"/>
    </source>
</evidence>
<dbReference type="InterPro" id="IPR036259">
    <property type="entry name" value="MFS_trans_sf"/>
</dbReference>
<keyword evidence="2" id="KW-1003">Cell membrane</keyword>
<dbReference type="CDD" id="cd17358">
    <property type="entry name" value="MFS_GLUT6_8_Class3_like"/>
    <property type="match status" value="1"/>
</dbReference>
<feature type="transmembrane region" description="Helical" evidence="10">
    <location>
        <begin position="183"/>
        <end position="204"/>
    </location>
</feature>